<comment type="caution">
    <text evidence="3">The sequence shown here is derived from an EMBL/GenBank/DDBJ whole genome shotgun (WGS) entry which is preliminary data.</text>
</comment>
<dbReference type="AlphaFoldDB" id="A0A117LTX6"/>
<protein>
    <recommendedName>
        <fullName evidence="2">7 transmembrane helices usually fused to an inactive transglutaminase domain-containing protein</fullName>
    </recommendedName>
</protein>
<feature type="transmembrane region" description="Helical" evidence="1">
    <location>
        <begin position="153"/>
        <end position="170"/>
    </location>
</feature>
<keyword evidence="1" id="KW-0472">Membrane</keyword>
<keyword evidence="1" id="KW-0812">Transmembrane</keyword>
<gene>
    <name evidence="3" type="ORF">XD87_0250</name>
</gene>
<organism evidence="3 4">
    <name type="scientific">candidate division WS6 bacterium 36_33</name>
    <dbReference type="NCBI Taxonomy" id="1641388"/>
    <lineage>
        <taxon>Bacteria</taxon>
        <taxon>Candidatus Dojkabacteria</taxon>
    </lineage>
</organism>
<feature type="transmembrane region" description="Helical" evidence="1">
    <location>
        <begin position="20"/>
        <end position="41"/>
    </location>
</feature>
<keyword evidence="1" id="KW-1133">Transmembrane helix</keyword>
<feature type="transmembrane region" description="Helical" evidence="1">
    <location>
        <begin position="182"/>
        <end position="199"/>
    </location>
</feature>
<feature type="domain" description="7 transmembrane helices usually fused to an inactive transglutaminase" evidence="2">
    <location>
        <begin position="18"/>
        <end position="213"/>
    </location>
</feature>
<reference evidence="4" key="1">
    <citation type="journal article" date="2015" name="MBio">
        <title>Genome-Resolved Metagenomic Analysis Reveals Roles for Candidate Phyla and Other Microbial Community Members in Biogeochemical Transformations in Oil Reservoirs.</title>
        <authorList>
            <person name="Hu P."/>
            <person name="Tom L."/>
            <person name="Singh A."/>
            <person name="Thomas B.C."/>
            <person name="Baker B.J."/>
            <person name="Piceno Y.M."/>
            <person name="Andersen G.L."/>
            <person name="Banfield J.F."/>
        </authorList>
    </citation>
    <scope>NUCLEOTIDE SEQUENCE [LARGE SCALE GENOMIC DNA]</scope>
</reference>
<evidence type="ECO:0000313" key="4">
    <source>
        <dbReference type="Proteomes" id="UP000053469"/>
    </source>
</evidence>
<evidence type="ECO:0000313" key="3">
    <source>
        <dbReference type="EMBL" id="KUK67239.1"/>
    </source>
</evidence>
<evidence type="ECO:0000259" key="2">
    <source>
        <dbReference type="Pfam" id="PF14402"/>
    </source>
</evidence>
<feature type="transmembrane region" description="Helical" evidence="1">
    <location>
        <begin position="124"/>
        <end position="141"/>
    </location>
</feature>
<dbReference type="InterPro" id="IPR025840">
    <property type="entry name" value="7TM_transglut"/>
</dbReference>
<dbReference type="EMBL" id="LGGI01000027">
    <property type="protein sequence ID" value="KUK67239.1"/>
    <property type="molecule type" value="Genomic_DNA"/>
</dbReference>
<name>A0A117LTX6_9BACT</name>
<accession>A0A117LTX6</accession>
<proteinExistence type="predicted"/>
<evidence type="ECO:0000256" key="1">
    <source>
        <dbReference type="SAM" id="Phobius"/>
    </source>
</evidence>
<feature type="transmembrane region" description="Helical" evidence="1">
    <location>
        <begin position="61"/>
        <end position="83"/>
    </location>
</feature>
<dbReference type="Pfam" id="PF14402">
    <property type="entry name" value="7TM_transglut"/>
    <property type="match status" value="1"/>
</dbReference>
<sequence>MEYSFFTQLLLDNGISREILELLVAISLLATLVSIARYVFGSKTYGIYAPIILAISYSYSGLRYGLVITATVILTTLISYSIIKKIRMHYITRIAINYCLLSITLVLLFLVVDRYGFGLENMANIPPLALISITALSDFFIKQYIRKSFKTTALILGSTLLIAVIGWYLITRQNVSDFMINNLWIIPSLIFVNLLIGQFKGLRIKDFLRFNSILSEKENVSK</sequence>
<dbReference type="Proteomes" id="UP000053469">
    <property type="component" value="Unassembled WGS sequence"/>
</dbReference>
<feature type="transmembrane region" description="Helical" evidence="1">
    <location>
        <begin position="95"/>
        <end position="112"/>
    </location>
</feature>